<evidence type="ECO:0000313" key="2">
    <source>
        <dbReference type="Proteomes" id="UP000247150"/>
    </source>
</evidence>
<dbReference type="Proteomes" id="UP000247150">
    <property type="component" value="Unassembled WGS sequence"/>
</dbReference>
<dbReference type="RefSeq" id="WP_110065125.1">
    <property type="nucleotide sequence ID" value="NZ_QGTW01000006.1"/>
</dbReference>
<dbReference type="OrthoDB" id="9762066at2"/>
<organism evidence="1 2">
    <name type="scientific">Cytobacillus oceanisediminis</name>
    <dbReference type="NCBI Taxonomy" id="665099"/>
    <lineage>
        <taxon>Bacteria</taxon>
        <taxon>Bacillati</taxon>
        <taxon>Bacillota</taxon>
        <taxon>Bacilli</taxon>
        <taxon>Bacillales</taxon>
        <taxon>Bacillaceae</taxon>
        <taxon>Cytobacillus</taxon>
    </lineage>
</organism>
<gene>
    <name evidence="1" type="ORF">DFO73_10672</name>
</gene>
<dbReference type="EMBL" id="QGTW01000006">
    <property type="protein sequence ID" value="PWW28257.1"/>
    <property type="molecule type" value="Genomic_DNA"/>
</dbReference>
<protein>
    <submittedName>
        <fullName evidence="1">Uncharacterized protein</fullName>
    </submittedName>
</protein>
<comment type="caution">
    <text evidence="1">The sequence shown here is derived from an EMBL/GenBank/DDBJ whole genome shotgun (WGS) entry which is preliminary data.</text>
</comment>
<evidence type="ECO:0000313" key="1">
    <source>
        <dbReference type="EMBL" id="PWW28257.1"/>
    </source>
</evidence>
<dbReference type="SUPFAM" id="SSF51445">
    <property type="entry name" value="(Trans)glycosidases"/>
    <property type="match status" value="1"/>
</dbReference>
<name>A0A2V2ZWD5_9BACI</name>
<reference evidence="1 2" key="1">
    <citation type="submission" date="2018-05" db="EMBL/GenBank/DDBJ databases">
        <title>Freshwater and sediment microbial communities from various areas in North America, analyzing microbe dynamics in response to fracking.</title>
        <authorList>
            <person name="Lamendella R."/>
        </authorList>
    </citation>
    <scope>NUCLEOTIDE SEQUENCE [LARGE SCALE GENOMIC DNA]</scope>
    <source>
        <strain evidence="1 2">15_TX</strain>
    </source>
</reference>
<dbReference type="AlphaFoldDB" id="A0A2V2ZWD5"/>
<sequence>MYWQTKSVDQLRPVLSNDGWGHSISDICGIHNYKTPDQIERAYMDNESPVSTTPANRVIYAHGFSYRGEPIMITEYGGIAYKADGF</sequence>
<dbReference type="InterPro" id="IPR017853">
    <property type="entry name" value="GH"/>
</dbReference>
<proteinExistence type="predicted"/>
<accession>A0A2V2ZWD5</accession>
<dbReference type="Gene3D" id="3.20.20.80">
    <property type="entry name" value="Glycosidases"/>
    <property type="match status" value="1"/>
</dbReference>